<sequence>MATMVHSNRAVVVEDDTDDEEDQKRLMLEATRLKTLLDALRGQKAYLEQAVRTQTDALAGIIPMMERVGVNGKCCKRSAPDMSRSPSSNSTDDIDLEDVGPVVVYRSLDDDEDEALFGALDADSLRSQVSGIVSHLEQQLARHDREHGPASAKELAMELQKAVEQLQKLFGGAVLDDASDELP</sequence>
<feature type="region of interest" description="Disordered" evidence="1">
    <location>
        <begin position="77"/>
        <end position="96"/>
    </location>
</feature>
<evidence type="ECO:0000313" key="3">
    <source>
        <dbReference type="Proteomes" id="UP001515480"/>
    </source>
</evidence>
<reference evidence="2 3" key="1">
    <citation type="journal article" date="2024" name="Science">
        <title>Giant polyketide synthase enzymes in the biosynthesis of giant marine polyether toxins.</title>
        <authorList>
            <person name="Fallon T.R."/>
            <person name="Shende V.V."/>
            <person name="Wierzbicki I.H."/>
            <person name="Pendleton A.L."/>
            <person name="Watervoot N.F."/>
            <person name="Auber R.P."/>
            <person name="Gonzalez D.J."/>
            <person name="Wisecaver J.H."/>
            <person name="Moore B.S."/>
        </authorList>
    </citation>
    <scope>NUCLEOTIDE SEQUENCE [LARGE SCALE GENOMIC DNA]</scope>
    <source>
        <strain evidence="2 3">12B1</strain>
    </source>
</reference>
<name>A0AB34IHH2_PRYPA</name>
<dbReference type="AlphaFoldDB" id="A0AB34IHH2"/>
<comment type="caution">
    <text evidence="2">The sequence shown here is derived from an EMBL/GenBank/DDBJ whole genome shotgun (WGS) entry which is preliminary data.</text>
</comment>
<dbReference type="EMBL" id="JBGBPQ010000026">
    <property type="protein sequence ID" value="KAL1498981.1"/>
    <property type="molecule type" value="Genomic_DNA"/>
</dbReference>
<gene>
    <name evidence="2" type="ORF">AB1Y20_013501</name>
</gene>
<dbReference type="Proteomes" id="UP001515480">
    <property type="component" value="Unassembled WGS sequence"/>
</dbReference>
<accession>A0AB34IHH2</accession>
<organism evidence="2 3">
    <name type="scientific">Prymnesium parvum</name>
    <name type="common">Toxic golden alga</name>
    <dbReference type="NCBI Taxonomy" id="97485"/>
    <lineage>
        <taxon>Eukaryota</taxon>
        <taxon>Haptista</taxon>
        <taxon>Haptophyta</taxon>
        <taxon>Prymnesiophyceae</taxon>
        <taxon>Prymnesiales</taxon>
        <taxon>Prymnesiaceae</taxon>
        <taxon>Prymnesium</taxon>
    </lineage>
</organism>
<evidence type="ECO:0000313" key="2">
    <source>
        <dbReference type="EMBL" id="KAL1498981.1"/>
    </source>
</evidence>
<evidence type="ECO:0000256" key="1">
    <source>
        <dbReference type="SAM" id="MobiDB-lite"/>
    </source>
</evidence>
<protein>
    <submittedName>
        <fullName evidence="2">Uncharacterized protein</fullName>
    </submittedName>
</protein>
<keyword evidence="3" id="KW-1185">Reference proteome</keyword>
<proteinExistence type="predicted"/>